<protein>
    <submittedName>
        <fullName evidence="1">Uncharacterized protein</fullName>
    </submittedName>
</protein>
<reference evidence="1 2" key="1">
    <citation type="journal article" date="2016" name="Sci. Rep.">
        <title>The Dendrobium catenatum Lindl. genome sequence provides insights into polysaccharide synthase, floral development and adaptive evolution.</title>
        <authorList>
            <person name="Zhang G.Q."/>
            <person name="Xu Q."/>
            <person name="Bian C."/>
            <person name="Tsai W.C."/>
            <person name="Yeh C.M."/>
            <person name="Liu K.W."/>
            <person name="Yoshida K."/>
            <person name="Zhang L.S."/>
            <person name="Chang S.B."/>
            <person name="Chen F."/>
            <person name="Shi Y."/>
            <person name="Su Y.Y."/>
            <person name="Zhang Y.Q."/>
            <person name="Chen L.J."/>
            <person name="Yin Y."/>
            <person name="Lin M."/>
            <person name="Huang H."/>
            <person name="Deng H."/>
            <person name="Wang Z.W."/>
            <person name="Zhu S.L."/>
            <person name="Zhao X."/>
            <person name="Deng C."/>
            <person name="Niu S.C."/>
            <person name="Huang J."/>
            <person name="Wang M."/>
            <person name="Liu G.H."/>
            <person name="Yang H.J."/>
            <person name="Xiao X.J."/>
            <person name="Hsiao Y.Y."/>
            <person name="Wu W.L."/>
            <person name="Chen Y.Y."/>
            <person name="Mitsuda N."/>
            <person name="Ohme-Takagi M."/>
            <person name="Luo Y.B."/>
            <person name="Van de Peer Y."/>
            <person name="Liu Z.J."/>
        </authorList>
    </citation>
    <scope>NUCLEOTIDE SEQUENCE [LARGE SCALE GENOMIC DNA]</scope>
    <source>
        <tissue evidence="1">The whole plant</tissue>
    </source>
</reference>
<organism evidence="1 2">
    <name type="scientific">Dendrobium catenatum</name>
    <dbReference type="NCBI Taxonomy" id="906689"/>
    <lineage>
        <taxon>Eukaryota</taxon>
        <taxon>Viridiplantae</taxon>
        <taxon>Streptophyta</taxon>
        <taxon>Embryophyta</taxon>
        <taxon>Tracheophyta</taxon>
        <taxon>Spermatophyta</taxon>
        <taxon>Magnoliopsida</taxon>
        <taxon>Liliopsida</taxon>
        <taxon>Asparagales</taxon>
        <taxon>Orchidaceae</taxon>
        <taxon>Epidendroideae</taxon>
        <taxon>Malaxideae</taxon>
        <taxon>Dendrobiinae</taxon>
        <taxon>Dendrobium</taxon>
    </lineage>
</organism>
<evidence type="ECO:0000313" key="1">
    <source>
        <dbReference type="EMBL" id="PKU81057.1"/>
    </source>
</evidence>
<dbReference type="Proteomes" id="UP000233837">
    <property type="component" value="Unassembled WGS sequence"/>
</dbReference>
<gene>
    <name evidence="1" type="ORF">MA16_Dca017432</name>
</gene>
<name>A0A2I0WZJ1_9ASPA</name>
<evidence type="ECO:0000313" key="2">
    <source>
        <dbReference type="Proteomes" id="UP000233837"/>
    </source>
</evidence>
<keyword evidence="2" id="KW-1185">Reference proteome</keyword>
<accession>A0A2I0WZJ1</accession>
<reference evidence="1 2" key="2">
    <citation type="journal article" date="2017" name="Nature">
        <title>The Apostasia genome and the evolution of orchids.</title>
        <authorList>
            <person name="Zhang G.Q."/>
            <person name="Liu K.W."/>
            <person name="Li Z."/>
            <person name="Lohaus R."/>
            <person name="Hsiao Y.Y."/>
            <person name="Niu S.C."/>
            <person name="Wang J.Y."/>
            <person name="Lin Y.C."/>
            <person name="Xu Q."/>
            <person name="Chen L.J."/>
            <person name="Yoshida K."/>
            <person name="Fujiwara S."/>
            <person name="Wang Z.W."/>
            <person name="Zhang Y.Q."/>
            <person name="Mitsuda N."/>
            <person name="Wang M."/>
            <person name="Liu G.H."/>
            <person name="Pecoraro L."/>
            <person name="Huang H.X."/>
            <person name="Xiao X.J."/>
            <person name="Lin M."/>
            <person name="Wu X.Y."/>
            <person name="Wu W.L."/>
            <person name="Chen Y.Y."/>
            <person name="Chang S.B."/>
            <person name="Sakamoto S."/>
            <person name="Ohme-Takagi M."/>
            <person name="Yagi M."/>
            <person name="Zeng S.J."/>
            <person name="Shen C.Y."/>
            <person name="Yeh C.M."/>
            <person name="Luo Y.B."/>
            <person name="Tsai W.C."/>
            <person name="Van de Peer Y."/>
            <person name="Liu Z.J."/>
        </authorList>
    </citation>
    <scope>NUCLEOTIDE SEQUENCE [LARGE SCALE GENOMIC DNA]</scope>
    <source>
        <tissue evidence="1">The whole plant</tissue>
    </source>
</reference>
<proteinExistence type="predicted"/>
<dbReference type="EMBL" id="KZ502286">
    <property type="protein sequence ID" value="PKU81057.1"/>
    <property type="molecule type" value="Genomic_DNA"/>
</dbReference>
<sequence>MMMPSSSDPPPAVALSNKSHSFKDVVADSSSSSIKLPFVQASFKGAGGEDGDGWPPIIYGPSDKVIIL</sequence>
<dbReference type="AlphaFoldDB" id="A0A2I0WZJ1"/>